<reference evidence="6" key="1">
    <citation type="submission" date="2013-11" db="EMBL/GenBank/DDBJ databases">
        <title>The genomic landscape of the Guanapo guppy.</title>
        <authorList>
            <person name="Kuenstner A."/>
            <person name="Dreyer C."/>
        </authorList>
    </citation>
    <scope>NUCLEOTIDE SEQUENCE</scope>
    <source>
        <strain evidence="6">Guanapo</strain>
    </source>
</reference>
<comment type="caution">
    <text evidence="3">Lacks conserved residue(s) required for the propagation of feature annotation.</text>
</comment>
<dbReference type="Gene3D" id="2.40.20.10">
    <property type="entry name" value="Plasminogen Kringle 4"/>
    <property type="match status" value="1"/>
</dbReference>
<evidence type="ECO:0000256" key="2">
    <source>
        <dbReference type="ARBA" id="ARBA00023157"/>
    </source>
</evidence>
<sequence length="52" mass="6037">MSSDVSCTFFVLAEYIRECISGTKDNYRGRRSWTKSNITCQAWSDNNINEHT</sequence>
<accession>A0A3P9N0S8</accession>
<dbReference type="AlphaFoldDB" id="A0A3P9N0S8"/>
<keyword evidence="6" id="KW-1185">Reference proteome</keyword>
<evidence type="ECO:0000256" key="1">
    <source>
        <dbReference type="ARBA" id="ARBA00022572"/>
    </source>
</evidence>
<protein>
    <recommendedName>
        <fullName evidence="4">Kringle domain-containing protein</fullName>
    </recommendedName>
</protein>
<proteinExistence type="predicted"/>
<feature type="domain" description="Kringle" evidence="4">
    <location>
        <begin position="18"/>
        <end position="52"/>
    </location>
</feature>
<dbReference type="STRING" id="8081.ENSPREP00000003194"/>
<evidence type="ECO:0000256" key="3">
    <source>
        <dbReference type="PROSITE-ProRule" id="PRU00121"/>
    </source>
</evidence>
<organism evidence="5 6">
    <name type="scientific">Poecilia reticulata</name>
    <name type="common">Guppy</name>
    <name type="synonym">Acanthophacelus reticulatus</name>
    <dbReference type="NCBI Taxonomy" id="8081"/>
    <lineage>
        <taxon>Eukaryota</taxon>
        <taxon>Metazoa</taxon>
        <taxon>Chordata</taxon>
        <taxon>Craniata</taxon>
        <taxon>Vertebrata</taxon>
        <taxon>Euteleostomi</taxon>
        <taxon>Actinopterygii</taxon>
        <taxon>Neopterygii</taxon>
        <taxon>Teleostei</taxon>
        <taxon>Neoteleostei</taxon>
        <taxon>Acanthomorphata</taxon>
        <taxon>Ovalentaria</taxon>
        <taxon>Atherinomorphae</taxon>
        <taxon>Cyprinodontiformes</taxon>
        <taxon>Poeciliidae</taxon>
        <taxon>Poeciliinae</taxon>
        <taxon>Poecilia</taxon>
    </lineage>
</organism>
<dbReference type="Bgee" id="ENSPREG00000002320">
    <property type="expression patterns" value="Expressed in caudal fin"/>
</dbReference>
<dbReference type="Ensembl" id="ENSPRET00000003249.1">
    <property type="protein sequence ID" value="ENSPREP00000003194.1"/>
    <property type="gene ID" value="ENSPREG00000002320.1"/>
</dbReference>
<evidence type="ECO:0000313" key="6">
    <source>
        <dbReference type="Proteomes" id="UP000242638"/>
    </source>
</evidence>
<dbReference type="SUPFAM" id="SSF57440">
    <property type="entry name" value="Kringle-like"/>
    <property type="match status" value="1"/>
</dbReference>
<evidence type="ECO:0000313" key="5">
    <source>
        <dbReference type="Ensembl" id="ENSPREP00000003194.1"/>
    </source>
</evidence>
<keyword evidence="2" id="KW-1015">Disulfide bond</keyword>
<keyword evidence="1 3" id="KW-0420">Kringle</keyword>
<reference evidence="5" key="3">
    <citation type="submission" date="2025-09" db="UniProtKB">
        <authorList>
            <consortium name="Ensembl"/>
        </authorList>
    </citation>
    <scope>IDENTIFICATION</scope>
    <source>
        <strain evidence="5">Guanapo</strain>
    </source>
</reference>
<dbReference type="PROSITE" id="PS50070">
    <property type="entry name" value="KRINGLE_2"/>
    <property type="match status" value="1"/>
</dbReference>
<evidence type="ECO:0000259" key="4">
    <source>
        <dbReference type="PROSITE" id="PS50070"/>
    </source>
</evidence>
<dbReference type="InterPro" id="IPR038178">
    <property type="entry name" value="Kringle_sf"/>
</dbReference>
<dbReference type="InterPro" id="IPR000001">
    <property type="entry name" value="Kringle"/>
</dbReference>
<reference evidence="5" key="2">
    <citation type="submission" date="2025-08" db="UniProtKB">
        <authorList>
            <consortium name="Ensembl"/>
        </authorList>
    </citation>
    <scope>IDENTIFICATION</scope>
    <source>
        <strain evidence="5">Guanapo</strain>
    </source>
</reference>
<name>A0A3P9N0S8_POERE</name>
<dbReference type="Proteomes" id="UP000242638">
    <property type="component" value="Unassembled WGS sequence"/>
</dbReference>
<dbReference type="InterPro" id="IPR013806">
    <property type="entry name" value="Kringle-like"/>
</dbReference>